<keyword evidence="1 3" id="KW-0863">Zinc-finger</keyword>
<accession>A0AA36HEB2</accession>
<dbReference type="Pfam" id="PF13639">
    <property type="entry name" value="zf-RING_2"/>
    <property type="match status" value="1"/>
</dbReference>
<dbReference type="GO" id="GO:0090734">
    <property type="term" value="C:site of DNA damage"/>
    <property type="evidence" value="ECO:0007669"/>
    <property type="project" value="TreeGrafter"/>
</dbReference>
<evidence type="ECO:0000256" key="3">
    <source>
        <dbReference type="PROSITE-ProRule" id="PRU00175"/>
    </source>
</evidence>
<proteinExistence type="predicted"/>
<dbReference type="InterPro" id="IPR001841">
    <property type="entry name" value="Znf_RING"/>
</dbReference>
<dbReference type="AlphaFoldDB" id="A0AA36HEB2"/>
<protein>
    <recommendedName>
        <fullName evidence="6">RING-type domain-containing protein</fullName>
    </recommendedName>
</protein>
<reference evidence="7" key="1">
    <citation type="submission" date="2023-07" db="EMBL/GenBank/DDBJ databases">
        <authorList>
            <consortium name="CYATHOMIX"/>
        </authorList>
    </citation>
    <scope>NUCLEOTIDE SEQUENCE</scope>
    <source>
        <strain evidence="7">N/A</strain>
    </source>
</reference>
<evidence type="ECO:0000256" key="2">
    <source>
        <dbReference type="ARBA" id="ARBA00022833"/>
    </source>
</evidence>
<dbReference type="GO" id="GO:0016567">
    <property type="term" value="P:protein ubiquitination"/>
    <property type="evidence" value="ECO:0007669"/>
    <property type="project" value="TreeGrafter"/>
</dbReference>
<dbReference type="GO" id="GO:0008270">
    <property type="term" value="F:zinc ion binding"/>
    <property type="evidence" value="ECO:0007669"/>
    <property type="project" value="UniProtKB-KW"/>
</dbReference>
<keyword evidence="8" id="KW-1185">Reference proteome</keyword>
<keyword evidence="1 3" id="KW-0479">Metal-binding</keyword>
<sequence>MIEIRGKCVICTQRFLTHNISALHCGHIFHYDCIMQWLRCSLTCPTCRAFCDTSQIVNHLFFDDPDEHNDSSLLASPTSQRLHFAEEAIRELKNSLHRKEEEVRYLKDSHALAKIMAERESLKNAQLSKENALLNAKNKEMERKLETAKRRQRELRDLCDVWEKPLKERLRARNNATTSRVMEKPRENADSRDVLPKRRTRRPLADRKNGCQEDANLSDSKEEEQ</sequence>
<dbReference type="EMBL" id="CATQJL010000326">
    <property type="protein sequence ID" value="CAJ0609092.1"/>
    <property type="molecule type" value="Genomic_DNA"/>
</dbReference>
<evidence type="ECO:0000256" key="5">
    <source>
        <dbReference type="SAM" id="MobiDB-lite"/>
    </source>
</evidence>
<dbReference type="PANTHER" id="PTHR46569">
    <property type="entry name" value="E3 UBIQUITIN-PROTEIN LIGASE TRAIP"/>
    <property type="match status" value="1"/>
</dbReference>
<evidence type="ECO:0000256" key="1">
    <source>
        <dbReference type="ARBA" id="ARBA00022771"/>
    </source>
</evidence>
<feature type="coiled-coil region" evidence="4">
    <location>
        <begin position="82"/>
        <end position="158"/>
    </location>
</feature>
<dbReference type="SUPFAM" id="SSF57850">
    <property type="entry name" value="RING/U-box"/>
    <property type="match status" value="1"/>
</dbReference>
<dbReference type="InterPro" id="IPR052639">
    <property type="entry name" value="TRAIP_ubiq-protein_ligase"/>
</dbReference>
<name>A0AA36HEB2_CYLNA</name>
<dbReference type="PROSITE" id="PS50089">
    <property type="entry name" value="ZF_RING_2"/>
    <property type="match status" value="1"/>
</dbReference>
<comment type="caution">
    <text evidence="7">The sequence shown here is derived from an EMBL/GenBank/DDBJ whole genome shotgun (WGS) entry which is preliminary data.</text>
</comment>
<evidence type="ECO:0000256" key="4">
    <source>
        <dbReference type="SAM" id="Coils"/>
    </source>
</evidence>
<feature type="region of interest" description="Disordered" evidence="5">
    <location>
        <begin position="173"/>
        <end position="225"/>
    </location>
</feature>
<feature type="domain" description="RING-type" evidence="6">
    <location>
        <begin position="8"/>
        <end position="48"/>
    </location>
</feature>
<keyword evidence="2" id="KW-0862">Zinc</keyword>
<dbReference type="GO" id="GO:0031297">
    <property type="term" value="P:replication fork processing"/>
    <property type="evidence" value="ECO:0007669"/>
    <property type="project" value="TreeGrafter"/>
</dbReference>
<evidence type="ECO:0000259" key="6">
    <source>
        <dbReference type="PROSITE" id="PS50089"/>
    </source>
</evidence>
<dbReference type="SMART" id="SM00184">
    <property type="entry name" value="RING"/>
    <property type="match status" value="1"/>
</dbReference>
<keyword evidence="4" id="KW-0175">Coiled coil</keyword>
<dbReference type="GO" id="GO:0061630">
    <property type="term" value="F:ubiquitin protein ligase activity"/>
    <property type="evidence" value="ECO:0007669"/>
    <property type="project" value="TreeGrafter"/>
</dbReference>
<dbReference type="InterPro" id="IPR013083">
    <property type="entry name" value="Znf_RING/FYVE/PHD"/>
</dbReference>
<dbReference type="Gene3D" id="3.30.40.10">
    <property type="entry name" value="Zinc/RING finger domain, C3HC4 (zinc finger)"/>
    <property type="match status" value="1"/>
</dbReference>
<gene>
    <name evidence="7" type="ORF">CYNAS_LOCUS21075</name>
</gene>
<feature type="compositionally biased region" description="Basic and acidic residues" evidence="5">
    <location>
        <begin position="181"/>
        <end position="196"/>
    </location>
</feature>
<dbReference type="Proteomes" id="UP001176961">
    <property type="component" value="Unassembled WGS sequence"/>
</dbReference>
<dbReference type="GO" id="GO:0005634">
    <property type="term" value="C:nucleus"/>
    <property type="evidence" value="ECO:0007669"/>
    <property type="project" value="TreeGrafter"/>
</dbReference>
<organism evidence="7 8">
    <name type="scientific">Cylicocyclus nassatus</name>
    <name type="common">Nematode worm</name>
    <dbReference type="NCBI Taxonomy" id="53992"/>
    <lineage>
        <taxon>Eukaryota</taxon>
        <taxon>Metazoa</taxon>
        <taxon>Ecdysozoa</taxon>
        <taxon>Nematoda</taxon>
        <taxon>Chromadorea</taxon>
        <taxon>Rhabditida</taxon>
        <taxon>Rhabditina</taxon>
        <taxon>Rhabditomorpha</taxon>
        <taxon>Strongyloidea</taxon>
        <taxon>Strongylidae</taxon>
        <taxon>Cylicocyclus</taxon>
    </lineage>
</organism>
<evidence type="ECO:0000313" key="7">
    <source>
        <dbReference type="EMBL" id="CAJ0609092.1"/>
    </source>
</evidence>
<dbReference type="PANTHER" id="PTHR46569:SF1">
    <property type="entry name" value="E3 UBIQUITIN-PROTEIN LIGASE RFWD3-RELATED"/>
    <property type="match status" value="1"/>
</dbReference>
<evidence type="ECO:0000313" key="8">
    <source>
        <dbReference type="Proteomes" id="UP001176961"/>
    </source>
</evidence>